<name>A0A9P6DMP3_9AGAM</name>
<reference evidence="2" key="1">
    <citation type="journal article" date="2020" name="Nat. Commun.">
        <title>Large-scale genome sequencing of mycorrhizal fungi provides insights into the early evolution of symbiotic traits.</title>
        <authorList>
            <person name="Miyauchi S."/>
            <person name="Kiss E."/>
            <person name="Kuo A."/>
            <person name="Drula E."/>
            <person name="Kohler A."/>
            <person name="Sanchez-Garcia M."/>
            <person name="Morin E."/>
            <person name="Andreopoulos B."/>
            <person name="Barry K.W."/>
            <person name="Bonito G."/>
            <person name="Buee M."/>
            <person name="Carver A."/>
            <person name="Chen C."/>
            <person name="Cichocki N."/>
            <person name="Clum A."/>
            <person name="Culley D."/>
            <person name="Crous P.W."/>
            <person name="Fauchery L."/>
            <person name="Girlanda M."/>
            <person name="Hayes R.D."/>
            <person name="Keri Z."/>
            <person name="LaButti K."/>
            <person name="Lipzen A."/>
            <person name="Lombard V."/>
            <person name="Magnuson J."/>
            <person name="Maillard F."/>
            <person name="Murat C."/>
            <person name="Nolan M."/>
            <person name="Ohm R.A."/>
            <person name="Pangilinan J."/>
            <person name="Pereira M.F."/>
            <person name="Perotto S."/>
            <person name="Peter M."/>
            <person name="Pfister S."/>
            <person name="Riley R."/>
            <person name="Sitrit Y."/>
            <person name="Stielow J.B."/>
            <person name="Szollosi G."/>
            <person name="Zifcakova L."/>
            <person name="Stursova M."/>
            <person name="Spatafora J.W."/>
            <person name="Tedersoo L."/>
            <person name="Vaario L.M."/>
            <person name="Yamada A."/>
            <person name="Yan M."/>
            <person name="Wang P."/>
            <person name="Xu J."/>
            <person name="Bruns T."/>
            <person name="Baldrian P."/>
            <person name="Vilgalys R."/>
            <person name="Dunand C."/>
            <person name="Henrissat B."/>
            <person name="Grigoriev I.V."/>
            <person name="Hibbett D."/>
            <person name="Nagy L.G."/>
            <person name="Martin F.M."/>
        </authorList>
    </citation>
    <scope>NUCLEOTIDE SEQUENCE</scope>
    <source>
        <strain evidence="2">UP504</strain>
    </source>
</reference>
<gene>
    <name evidence="2" type="ORF">BS47DRAFT_347696</name>
</gene>
<evidence type="ECO:0000313" key="3">
    <source>
        <dbReference type="Proteomes" id="UP000886523"/>
    </source>
</evidence>
<proteinExistence type="predicted"/>
<sequence>MLLGLSTSLLSSYSPGDVDDDVEVVEDIDIEGEEEDGGEKITVPPSKEPSSSPSDEIVGMQTRSRSRPIAQSQVLAAPSNVVTSAPEAKTKAKTPAVAPVHSPSPSYAIIESRPMGPAVPPLSIGLSVPHSSSVRYHTRQHSLAPSSSVDEEEEEEERGLRDDDEETVDGSEEWEYHGMAMDMELQARSSAYTLSFLHRAEAIETNNYSELTTVVATLCIVHPCLRPFVCLFVSSYHHFLVV</sequence>
<feature type="region of interest" description="Disordered" evidence="1">
    <location>
        <begin position="1"/>
        <end position="103"/>
    </location>
</feature>
<feature type="compositionally biased region" description="Acidic residues" evidence="1">
    <location>
        <begin position="149"/>
        <end position="170"/>
    </location>
</feature>
<comment type="caution">
    <text evidence="2">The sequence shown here is derived from an EMBL/GenBank/DDBJ whole genome shotgun (WGS) entry which is preliminary data.</text>
</comment>
<feature type="compositionally biased region" description="Low complexity" evidence="1">
    <location>
        <begin position="44"/>
        <end position="54"/>
    </location>
</feature>
<keyword evidence="3" id="KW-1185">Reference proteome</keyword>
<protein>
    <submittedName>
        <fullName evidence="2">Uncharacterized protein</fullName>
    </submittedName>
</protein>
<feature type="compositionally biased region" description="Low complexity" evidence="1">
    <location>
        <begin position="83"/>
        <end position="103"/>
    </location>
</feature>
<accession>A0A9P6DMP3</accession>
<feature type="compositionally biased region" description="Polar residues" evidence="1">
    <location>
        <begin position="133"/>
        <end position="148"/>
    </location>
</feature>
<feature type="compositionally biased region" description="Acidic residues" evidence="1">
    <location>
        <begin position="17"/>
        <end position="37"/>
    </location>
</feature>
<organism evidence="2 3">
    <name type="scientific">Hydnum rufescens UP504</name>
    <dbReference type="NCBI Taxonomy" id="1448309"/>
    <lineage>
        <taxon>Eukaryota</taxon>
        <taxon>Fungi</taxon>
        <taxon>Dikarya</taxon>
        <taxon>Basidiomycota</taxon>
        <taxon>Agaricomycotina</taxon>
        <taxon>Agaricomycetes</taxon>
        <taxon>Cantharellales</taxon>
        <taxon>Hydnaceae</taxon>
        <taxon>Hydnum</taxon>
    </lineage>
</organism>
<dbReference type="EMBL" id="MU129090">
    <property type="protein sequence ID" value="KAF9507112.1"/>
    <property type="molecule type" value="Genomic_DNA"/>
</dbReference>
<dbReference type="Proteomes" id="UP000886523">
    <property type="component" value="Unassembled WGS sequence"/>
</dbReference>
<evidence type="ECO:0000256" key="1">
    <source>
        <dbReference type="SAM" id="MobiDB-lite"/>
    </source>
</evidence>
<feature type="compositionally biased region" description="Low complexity" evidence="1">
    <location>
        <begin position="1"/>
        <end position="16"/>
    </location>
</feature>
<dbReference type="AlphaFoldDB" id="A0A9P6DMP3"/>
<feature type="region of interest" description="Disordered" evidence="1">
    <location>
        <begin position="133"/>
        <end position="170"/>
    </location>
</feature>
<evidence type="ECO:0000313" key="2">
    <source>
        <dbReference type="EMBL" id="KAF9507112.1"/>
    </source>
</evidence>